<accession>A0ABV2FFL1</accession>
<dbReference type="Gene3D" id="3.40.109.10">
    <property type="entry name" value="NADH Oxidase"/>
    <property type="match status" value="1"/>
</dbReference>
<organism evidence="2 3">
    <name type="scientific">Streptococcus rupicaprae</name>
    <dbReference type="NCBI Taxonomy" id="759619"/>
    <lineage>
        <taxon>Bacteria</taxon>
        <taxon>Bacillati</taxon>
        <taxon>Bacillota</taxon>
        <taxon>Bacilli</taxon>
        <taxon>Lactobacillales</taxon>
        <taxon>Streptococcaceae</taxon>
        <taxon>Streptococcus</taxon>
    </lineage>
</organism>
<protein>
    <submittedName>
        <fullName evidence="2">Nitroreductase</fullName>
    </submittedName>
</protein>
<evidence type="ECO:0000313" key="3">
    <source>
        <dbReference type="Proteomes" id="UP001549122"/>
    </source>
</evidence>
<gene>
    <name evidence="2" type="ORF">ABID29_000458</name>
</gene>
<dbReference type="SUPFAM" id="SSF55469">
    <property type="entry name" value="FMN-dependent nitroreductase-like"/>
    <property type="match status" value="1"/>
</dbReference>
<keyword evidence="3" id="KW-1185">Reference proteome</keyword>
<sequence length="47" mass="5325">MNQTIDLLLSRTSVRDFTDQKLRREEVDLLVQAAQAAPTTSIGRPIR</sequence>
<evidence type="ECO:0000259" key="1">
    <source>
        <dbReference type="Pfam" id="PF00881"/>
    </source>
</evidence>
<dbReference type="Proteomes" id="UP001549122">
    <property type="component" value="Unassembled WGS sequence"/>
</dbReference>
<dbReference type="Pfam" id="PF00881">
    <property type="entry name" value="Nitroreductase"/>
    <property type="match status" value="1"/>
</dbReference>
<comment type="caution">
    <text evidence="2">The sequence shown here is derived from an EMBL/GenBank/DDBJ whole genome shotgun (WGS) entry which is preliminary data.</text>
</comment>
<name>A0ABV2FFL1_9STRE</name>
<dbReference type="InterPro" id="IPR000415">
    <property type="entry name" value="Nitroreductase-like"/>
</dbReference>
<dbReference type="RefSeq" id="WP_354364106.1">
    <property type="nucleotide sequence ID" value="NZ_JBEPLO010000003.1"/>
</dbReference>
<dbReference type="InterPro" id="IPR029479">
    <property type="entry name" value="Nitroreductase"/>
</dbReference>
<proteinExistence type="predicted"/>
<dbReference type="EMBL" id="JBEPLO010000003">
    <property type="protein sequence ID" value="MET3557349.1"/>
    <property type="molecule type" value="Genomic_DNA"/>
</dbReference>
<reference evidence="2 3" key="1">
    <citation type="submission" date="2024-06" db="EMBL/GenBank/DDBJ databases">
        <title>Genomic Encyclopedia of Type Strains, Phase IV (KMG-IV): sequencing the most valuable type-strain genomes for metagenomic binning, comparative biology and taxonomic classification.</title>
        <authorList>
            <person name="Goeker M."/>
        </authorList>
    </citation>
    <scope>NUCLEOTIDE SEQUENCE [LARGE SCALE GENOMIC DNA]</scope>
    <source>
        <strain evidence="2 3">DSM 28303</strain>
    </source>
</reference>
<feature type="domain" description="Nitroreductase" evidence="1">
    <location>
        <begin position="9"/>
        <end position="42"/>
    </location>
</feature>
<evidence type="ECO:0000313" key="2">
    <source>
        <dbReference type="EMBL" id="MET3557349.1"/>
    </source>
</evidence>